<dbReference type="GO" id="GO:0005507">
    <property type="term" value="F:copper ion binding"/>
    <property type="evidence" value="ECO:0007669"/>
    <property type="project" value="InterPro"/>
</dbReference>
<feature type="domain" description="Superoxide dismutase copper/zinc binding" evidence="5">
    <location>
        <begin position="52"/>
        <end position="183"/>
    </location>
</feature>
<comment type="catalytic activity">
    <reaction evidence="3">
        <text>2 superoxide + 2 H(+) = H2O2 + O2</text>
        <dbReference type="Rhea" id="RHEA:20696"/>
        <dbReference type="ChEBI" id="CHEBI:15378"/>
        <dbReference type="ChEBI" id="CHEBI:15379"/>
        <dbReference type="ChEBI" id="CHEBI:16240"/>
        <dbReference type="ChEBI" id="CHEBI:18421"/>
        <dbReference type="EC" id="1.15.1.1"/>
    </reaction>
</comment>
<dbReference type="Proteomes" id="UP000256977">
    <property type="component" value="Unassembled WGS sequence"/>
</dbReference>
<comment type="similarity">
    <text evidence="1 3">Belongs to the Cu-Zn superoxide dismutase family.</text>
</comment>
<dbReference type="EMBL" id="QRDZ01000004">
    <property type="protein sequence ID" value="RED85421.1"/>
    <property type="molecule type" value="Genomic_DNA"/>
</dbReference>
<evidence type="ECO:0000313" key="6">
    <source>
        <dbReference type="EMBL" id="RED85421.1"/>
    </source>
</evidence>
<dbReference type="InterPro" id="IPR001424">
    <property type="entry name" value="SOD_Cu_Zn_dom"/>
</dbReference>
<comment type="cofactor">
    <cofactor evidence="3">
        <name>Zn(2+)</name>
        <dbReference type="ChEBI" id="CHEBI:29105"/>
    </cofactor>
    <text evidence="3">Binds 1 zinc ion per subunit.</text>
</comment>
<feature type="signal peptide" evidence="4">
    <location>
        <begin position="1"/>
        <end position="28"/>
    </location>
</feature>
<evidence type="ECO:0000313" key="7">
    <source>
        <dbReference type="Proteomes" id="UP000256977"/>
    </source>
</evidence>
<keyword evidence="4" id="KW-0732">Signal</keyword>
<dbReference type="EC" id="1.15.1.1" evidence="3"/>
<keyword evidence="7" id="KW-1185">Reference proteome</keyword>
<dbReference type="InterPro" id="IPR018152">
    <property type="entry name" value="SOD_Cu/Zn_BS"/>
</dbReference>
<evidence type="ECO:0000256" key="2">
    <source>
        <dbReference type="ARBA" id="ARBA00024900"/>
    </source>
</evidence>
<sequence length="184" mass="19547">MWKNIRTQLIAGLLGIALVSGSAGSALAAEETSAVPDKVKVKIINDKGHKIGTAVLTEEVGAVRIHLKAKKLPPGIHGIHFHEVGKCEPPKFESAGAHLNPYQKQHGFNNPQGFHAGDLLNIEVGPDGKVETDLISKTVTLKKGEPNSLLRDGGTSLMIHEKEDDYVTDPSGNSGNRIACGPIL</sequence>
<dbReference type="InterPro" id="IPR036423">
    <property type="entry name" value="SOD-like_Cu/Zn_dom_sf"/>
</dbReference>
<keyword evidence="3" id="KW-0560">Oxidoreductase</keyword>
<dbReference type="Pfam" id="PF00080">
    <property type="entry name" value="Sod_Cu"/>
    <property type="match status" value="1"/>
</dbReference>
<feature type="chain" id="PRO_5017764946" description="Superoxide dismutase [Cu-Zn]" evidence="4">
    <location>
        <begin position="29"/>
        <end position="184"/>
    </location>
</feature>
<dbReference type="GO" id="GO:0004784">
    <property type="term" value="F:superoxide dismutase activity"/>
    <property type="evidence" value="ECO:0007669"/>
    <property type="project" value="UniProtKB-EC"/>
</dbReference>
<keyword evidence="3" id="KW-0862">Zinc</keyword>
<evidence type="ECO:0000259" key="5">
    <source>
        <dbReference type="Pfam" id="PF00080"/>
    </source>
</evidence>
<keyword evidence="3" id="KW-0479">Metal-binding</keyword>
<proteinExistence type="inferred from homology"/>
<dbReference type="InterPro" id="IPR024134">
    <property type="entry name" value="SOD_Cu/Zn_/chaperone"/>
</dbReference>
<evidence type="ECO:0000256" key="4">
    <source>
        <dbReference type="SAM" id="SignalP"/>
    </source>
</evidence>
<dbReference type="RefSeq" id="WP_116059845.1">
    <property type="nucleotide sequence ID" value="NZ_QRDZ01000004.1"/>
</dbReference>
<comment type="cofactor">
    <cofactor evidence="3">
        <name>Cu cation</name>
        <dbReference type="ChEBI" id="CHEBI:23378"/>
    </cofactor>
    <text evidence="3">Binds 1 copper ion per subunit.</text>
</comment>
<comment type="caution">
    <text evidence="6">The sequence shown here is derived from an EMBL/GenBank/DDBJ whole genome shotgun (WGS) entry which is preliminary data.</text>
</comment>
<dbReference type="OrthoDB" id="9792957at2"/>
<comment type="function">
    <text evidence="2">Destroys radicals which are normally produced within the cells and which are toxic to biological systems. May play a role in favoring mycobacterial survival in phagocytes.</text>
</comment>
<name>A0A3D9KFY4_9BACL</name>
<organism evidence="6 7">
    <name type="scientific">Cohnella phaseoli</name>
    <dbReference type="NCBI Taxonomy" id="456490"/>
    <lineage>
        <taxon>Bacteria</taxon>
        <taxon>Bacillati</taxon>
        <taxon>Bacillota</taxon>
        <taxon>Bacilli</taxon>
        <taxon>Bacillales</taxon>
        <taxon>Paenibacillaceae</taxon>
        <taxon>Cohnella</taxon>
    </lineage>
</organism>
<protein>
    <recommendedName>
        <fullName evidence="3">Superoxide dismutase [Cu-Zn]</fullName>
        <ecNumber evidence="3">1.15.1.1</ecNumber>
    </recommendedName>
</protein>
<dbReference type="PANTHER" id="PTHR10003">
    <property type="entry name" value="SUPEROXIDE DISMUTASE CU-ZN -RELATED"/>
    <property type="match status" value="1"/>
</dbReference>
<gene>
    <name evidence="6" type="ORF">DFP98_104126</name>
</gene>
<dbReference type="Gene3D" id="2.60.40.200">
    <property type="entry name" value="Superoxide dismutase, copper/zinc binding domain"/>
    <property type="match status" value="1"/>
</dbReference>
<dbReference type="SUPFAM" id="SSF49329">
    <property type="entry name" value="Cu,Zn superoxide dismutase-like"/>
    <property type="match status" value="1"/>
</dbReference>
<keyword evidence="3" id="KW-0186">Copper</keyword>
<reference evidence="6 7" key="1">
    <citation type="submission" date="2018-07" db="EMBL/GenBank/DDBJ databases">
        <title>Genomic Encyclopedia of Type Strains, Phase III (KMG-III): the genomes of soil and plant-associated and newly described type strains.</title>
        <authorList>
            <person name="Whitman W."/>
        </authorList>
    </citation>
    <scope>NUCLEOTIDE SEQUENCE [LARGE SCALE GENOMIC DNA]</scope>
    <source>
        <strain evidence="6 7">CECT 7287</strain>
    </source>
</reference>
<dbReference type="CDD" id="cd00305">
    <property type="entry name" value="Cu-Zn_Superoxide_Dismutase"/>
    <property type="match status" value="1"/>
</dbReference>
<dbReference type="PROSITE" id="PS00332">
    <property type="entry name" value="SOD_CU_ZN_2"/>
    <property type="match status" value="1"/>
</dbReference>
<evidence type="ECO:0000256" key="3">
    <source>
        <dbReference type="RuleBase" id="RU000393"/>
    </source>
</evidence>
<accession>A0A3D9KFY4</accession>
<evidence type="ECO:0000256" key="1">
    <source>
        <dbReference type="ARBA" id="ARBA00010457"/>
    </source>
</evidence>
<dbReference type="AlphaFoldDB" id="A0A3D9KFY4"/>